<sequence length="66" mass="7140">MNFLSVDAQTACGIPYTMPRTGRLYIAAELQCRSNYATLSLQDKFGLSSGNATVTINLKIIVARGN</sequence>
<dbReference type="AlphaFoldDB" id="A0A9D7IEP6"/>
<gene>
    <name evidence="1" type="ORF">IPJ48_21190</name>
</gene>
<proteinExistence type="predicted"/>
<evidence type="ECO:0000313" key="1">
    <source>
        <dbReference type="EMBL" id="MBK7425390.1"/>
    </source>
</evidence>
<reference evidence="1" key="1">
    <citation type="submission" date="2020-10" db="EMBL/GenBank/DDBJ databases">
        <title>Connecting structure to function with the recovery of over 1000 high-quality activated sludge metagenome-assembled genomes encoding full-length rRNA genes using long-read sequencing.</title>
        <authorList>
            <person name="Singleton C.M."/>
            <person name="Petriglieri F."/>
            <person name="Kristensen J.M."/>
            <person name="Kirkegaard R.H."/>
            <person name="Michaelsen T.Y."/>
            <person name="Andersen M.H."/>
            <person name="Karst S.M."/>
            <person name="Dueholm M.S."/>
            <person name="Nielsen P.H."/>
            <person name="Albertsen M."/>
        </authorList>
    </citation>
    <scope>NUCLEOTIDE SEQUENCE</scope>
    <source>
        <strain evidence="1">EsbW_18-Q3-R4-48_MAXAC.044</strain>
    </source>
</reference>
<organism evidence="1 2">
    <name type="scientific">Candidatus Propionivibrio dominans</name>
    <dbReference type="NCBI Taxonomy" id="2954373"/>
    <lineage>
        <taxon>Bacteria</taxon>
        <taxon>Pseudomonadati</taxon>
        <taxon>Pseudomonadota</taxon>
        <taxon>Betaproteobacteria</taxon>
        <taxon>Rhodocyclales</taxon>
        <taxon>Rhodocyclaceae</taxon>
        <taxon>Propionivibrio</taxon>
    </lineage>
</organism>
<dbReference type="Proteomes" id="UP000886602">
    <property type="component" value="Unassembled WGS sequence"/>
</dbReference>
<name>A0A9D7IEP6_9RHOO</name>
<evidence type="ECO:0000313" key="2">
    <source>
        <dbReference type="Proteomes" id="UP000886602"/>
    </source>
</evidence>
<dbReference type="EMBL" id="JADJNC010000067">
    <property type="protein sequence ID" value="MBK7425390.1"/>
    <property type="molecule type" value="Genomic_DNA"/>
</dbReference>
<accession>A0A9D7IEP6</accession>
<protein>
    <submittedName>
        <fullName evidence="1">Uncharacterized protein</fullName>
    </submittedName>
</protein>
<comment type="caution">
    <text evidence="1">The sequence shown here is derived from an EMBL/GenBank/DDBJ whole genome shotgun (WGS) entry which is preliminary data.</text>
</comment>